<dbReference type="GO" id="GO:0004553">
    <property type="term" value="F:hydrolase activity, hydrolyzing O-glycosyl compounds"/>
    <property type="evidence" value="ECO:0007669"/>
    <property type="project" value="InterPro"/>
</dbReference>
<dbReference type="NCBIfam" id="TIGR02532">
    <property type="entry name" value="IV_pilin_GFxxxE"/>
    <property type="match status" value="1"/>
</dbReference>
<dbReference type="InterPro" id="IPR001919">
    <property type="entry name" value="CBD2"/>
</dbReference>
<name>A0A952DW33_9BACT</name>
<accession>A0A952DW33</accession>
<comment type="caution">
    <text evidence="3">The sequence shown here is derived from an EMBL/GenBank/DDBJ whole genome shotgun (WGS) entry which is preliminary data.</text>
</comment>
<dbReference type="Pfam" id="PF00553">
    <property type="entry name" value="CBM_2"/>
    <property type="match status" value="2"/>
</dbReference>
<protein>
    <submittedName>
        <fullName evidence="3">Cellulose binding domain-containing protein</fullName>
    </submittedName>
</protein>
<dbReference type="Gene3D" id="2.60.40.290">
    <property type="match status" value="2"/>
</dbReference>
<feature type="transmembrane region" description="Helical" evidence="1">
    <location>
        <begin position="7"/>
        <end position="30"/>
    </location>
</feature>
<feature type="domain" description="CBM2" evidence="2">
    <location>
        <begin position="274"/>
        <end position="385"/>
    </location>
</feature>
<keyword evidence="1" id="KW-0812">Transmembrane</keyword>
<evidence type="ECO:0000256" key="1">
    <source>
        <dbReference type="SAM" id="Phobius"/>
    </source>
</evidence>
<dbReference type="GO" id="GO:0005975">
    <property type="term" value="P:carbohydrate metabolic process"/>
    <property type="evidence" value="ECO:0007669"/>
    <property type="project" value="InterPro"/>
</dbReference>
<dbReference type="InterPro" id="IPR012902">
    <property type="entry name" value="N_methyl_site"/>
</dbReference>
<feature type="domain" description="CBM2" evidence="2">
    <location>
        <begin position="153"/>
        <end position="266"/>
    </location>
</feature>
<dbReference type="SUPFAM" id="SSF49384">
    <property type="entry name" value="Carbohydrate-binding domain"/>
    <property type="match status" value="2"/>
</dbReference>
<organism evidence="3 4">
    <name type="scientific">Candidatus Dojkabacteria bacterium</name>
    <dbReference type="NCBI Taxonomy" id="2099670"/>
    <lineage>
        <taxon>Bacteria</taxon>
        <taxon>Candidatus Dojkabacteria</taxon>
    </lineage>
</organism>
<dbReference type="Proteomes" id="UP000781173">
    <property type="component" value="Unassembled WGS sequence"/>
</dbReference>
<sequence length="385" mass="41016">MPKRQAFTILEVLITITLLGFLATITIIAINPQKSITEARDAKIREIVEESRSAIINYSINNNGDLPLVGGNPLPLVTAETIVSNGVLLPSVDGLIPDYLIILETEMQDISVYVGLFAGDVPVTAAFLSGGDLYISAQNNFVIQVSTTPTPTATVVPSSCSISYTVTNQWQGGFNAEVVITNDSGDDLVGWDVDLAFSGDQAVTNAWNVFWEQNGSNFSAENQGYNATITGNGGTQSFGFGATFSGNNYGPLNDEITLNGTPCNTTITTFDTPPPVILESCSVSYQIGGQWGNNYTASVTVTNNGTENINGWVLDWDFPEDQLITSIWNAGYSQNGQSVTANDLTYNAQIPPNGGTQSFGFQATFGSQNSSIPSTAFTLNGNQCE</sequence>
<dbReference type="AlphaFoldDB" id="A0A952DW33"/>
<dbReference type="InterPro" id="IPR008965">
    <property type="entry name" value="CBM2/CBM3_carb-bd_dom_sf"/>
</dbReference>
<dbReference type="EMBL" id="JACFOF010000016">
    <property type="protein sequence ID" value="MBW7954090.1"/>
    <property type="molecule type" value="Genomic_DNA"/>
</dbReference>
<dbReference type="GO" id="GO:0030247">
    <property type="term" value="F:polysaccharide binding"/>
    <property type="evidence" value="ECO:0007669"/>
    <property type="project" value="UniProtKB-UniRule"/>
</dbReference>
<evidence type="ECO:0000313" key="3">
    <source>
        <dbReference type="EMBL" id="MBW7954090.1"/>
    </source>
</evidence>
<proteinExistence type="predicted"/>
<evidence type="ECO:0000259" key="2">
    <source>
        <dbReference type="PROSITE" id="PS51173"/>
    </source>
</evidence>
<evidence type="ECO:0000313" key="4">
    <source>
        <dbReference type="Proteomes" id="UP000781173"/>
    </source>
</evidence>
<dbReference type="SMART" id="SM00637">
    <property type="entry name" value="CBD_II"/>
    <property type="match status" value="2"/>
</dbReference>
<keyword evidence="1" id="KW-1133">Transmembrane helix</keyword>
<dbReference type="PROSITE" id="PS51173">
    <property type="entry name" value="CBM2"/>
    <property type="match status" value="2"/>
</dbReference>
<keyword evidence="1" id="KW-0472">Membrane</keyword>
<dbReference type="InterPro" id="IPR012291">
    <property type="entry name" value="CBM2_carb-bd_dom_sf"/>
</dbReference>
<gene>
    <name evidence="3" type="ORF">H3C67_04875</name>
</gene>
<dbReference type="Pfam" id="PF07963">
    <property type="entry name" value="N_methyl"/>
    <property type="match status" value="1"/>
</dbReference>
<reference evidence="3" key="1">
    <citation type="journal article" date="2022" name="ISME J.">
        <title>A general approach to explore prokaryotic protein glycosylation reveals the unique surface layer modulation of an anammox bacterium.</title>
        <authorList>
            <person name="Pabst M."/>
            <person name="Grouzdev D.S."/>
            <person name="Lawson C.E."/>
            <person name="Kleikamp H.B.C."/>
            <person name="de Ram C."/>
            <person name="Louwen R."/>
            <person name="Lin Y.M."/>
            <person name="Lucker S."/>
            <person name="van Loosdrecht M.C.M."/>
            <person name="Laureni M."/>
        </authorList>
    </citation>
    <scope>NUCLEOTIDE SEQUENCE</scope>
    <source>
        <strain evidence="3">BROCD043</strain>
    </source>
</reference>